<dbReference type="InterPro" id="IPR005146">
    <property type="entry name" value="B3/B4_tRNA-bd"/>
</dbReference>
<name>A0A6J7IDD1_9ZZZZ</name>
<dbReference type="EMBL" id="CAFBNE010000002">
    <property type="protein sequence ID" value="CAB4928850.1"/>
    <property type="molecule type" value="Genomic_DNA"/>
</dbReference>
<evidence type="ECO:0000313" key="2">
    <source>
        <dbReference type="EMBL" id="CAB4928850.1"/>
    </source>
</evidence>
<dbReference type="GO" id="GO:0004826">
    <property type="term" value="F:phenylalanine-tRNA ligase activity"/>
    <property type="evidence" value="ECO:0007669"/>
    <property type="project" value="InterPro"/>
</dbReference>
<dbReference type="InterPro" id="IPR020825">
    <property type="entry name" value="Phe-tRNA_synthase-like_B3/B4"/>
</dbReference>
<protein>
    <submittedName>
        <fullName evidence="2">Unannotated protein</fullName>
    </submittedName>
</protein>
<sequence>MTTSMTALLDADGIDAAVRANHPHYTAVLIGVQNLIPGPSTKESDALLALAEAKAQSLLAGREPHELPEVQAWREAFLSFGVKPREARSSVEALLRRATSGLPRIDRLTDVYNAVSVMRVVPIGGEDFDCYQGPARLVVATGDETFDTVADGQPALGTADPGEIIWRDDIGVTCRRWNWRQCVRTRLTDTTTDALFIIDGLGPDSQSRAESAAAELIERLAEGSPTAIFTTRTIAG</sequence>
<gene>
    <name evidence="2" type="ORF">UFOPK3772_00125</name>
</gene>
<proteinExistence type="predicted"/>
<feature type="domain" description="B3/B4 tRNA-binding" evidence="1">
    <location>
        <begin position="71"/>
        <end position="222"/>
    </location>
</feature>
<dbReference type="Gene3D" id="3.50.40.10">
    <property type="entry name" value="Phenylalanyl-trna Synthetase, Chain B, domain 3"/>
    <property type="match status" value="1"/>
</dbReference>
<reference evidence="2" key="1">
    <citation type="submission" date="2020-05" db="EMBL/GenBank/DDBJ databases">
        <authorList>
            <person name="Chiriac C."/>
            <person name="Salcher M."/>
            <person name="Ghai R."/>
            <person name="Kavagutti S V."/>
        </authorList>
    </citation>
    <scope>NUCLEOTIDE SEQUENCE</scope>
</reference>
<evidence type="ECO:0000259" key="1">
    <source>
        <dbReference type="SMART" id="SM00873"/>
    </source>
</evidence>
<dbReference type="PANTHER" id="PTHR39209">
    <property type="match status" value="1"/>
</dbReference>
<dbReference type="PANTHER" id="PTHR39209:SF2">
    <property type="entry name" value="CYTOPLASMIC PROTEIN"/>
    <property type="match status" value="1"/>
</dbReference>
<dbReference type="SUPFAM" id="SSF56037">
    <property type="entry name" value="PheT/TilS domain"/>
    <property type="match status" value="1"/>
</dbReference>
<dbReference type="Pfam" id="PF03483">
    <property type="entry name" value="B3_4"/>
    <property type="match status" value="1"/>
</dbReference>
<organism evidence="2">
    <name type="scientific">freshwater metagenome</name>
    <dbReference type="NCBI Taxonomy" id="449393"/>
    <lineage>
        <taxon>unclassified sequences</taxon>
        <taxon>metagenomes</taxon>
        <taxon>ecological metagenomes</taxon>
    </lineage>
</organism>
<dbReference type="AlphaFoldDB" id="A0A6J7IDD1"/>
<dbReference type="GO" id="GO:0003723">
    <property type="term" value="F:RNA binding"/>
    <property type="evidence" value="ECO:0007669"/>
    <property type="project" value="InterPro"/>
</dbReference>
<accession>A0A6J7IDD1</accession>
<dbReference type="SMART" id="SM00873">
    <property type="entry name" value="B3_4"/>
    <property type="match status" value="1"/>
</dbReference>